<evidence type="ECO:0000313" key="2">
    <source>
        <dbReference type="EMBL" id="MFC7201028.1"/>
    </source>
</evidence>
<feature type="transmembrane region" description="Helical" evidence="1">
    <location>
        <begin position="132"/>
        <end position="154"/>
    </location>
</feature>
<feature type="transmembrane region" description="Helical" evidence="1">
    <location>
        <begin position="245"/>
        <end position="266"/>
    </location>
</feature>
<dbReference type="PANTHER" id="PTHR43471:SF1">
    <property type="entry name" value="ABC TRANSPORTER PERMEASE PROTEIN NOSY-RELATED"/>
    <property type="match status" value="1"/>
</dbReference>
<name>A0ABD5Z761_9EURY</name>
<feature type="transmembrane region" description="Helical" evidence="1">
    <location>
        <begin position="21"/>
        <end position="43"/>
    </location>
</feature>
<feature type="transmembrane region" description="Helical" evidence="1">
    <location>
        <begin position="104"/>
        <end position="126"/>
    </location>
</feature>
<keyword evidence="1" id="KW-1133">Transmembrane helix</keyword>
<evidence type="ECO:0000256" key="1">
    <source>
        <dbReference type="SAM" id="Phobius"/>
    </source>
</evidence>
<keyword evidence="1" id="KW-0812">Transmembrane</keyword>
<gene>
    <name evidence="2" type="ORF">ACFQJ9_16720</name>
</gene>
<keyword evidence="1" id="KW-0472">Membrane</keyword>
<dbReference type="Pfam" id="PF12679">
    <property type="entry name" value="ABC2_membrane_2"/>
    <property type="match status" value="1"/>
</dbReference>
<sequence>MTHLAVARKDFRDALRSRTLWALYLLFLLFAAGTTLVYVTFFGGTGMQTGGLVQFLRRPTALLVSITALLAGYKSIAGERETGSLALLLSLPHSRLDVVLGKTLGRTAVVGVPVAAGFVVPFVFGLVRIDGFSVATFVGFTLLTLLFALAYVAVAVGLSATTGSTGVAATLAFGFWFGFQFAWGALVTVAELAASGFSLAAALGSEPLWARLLKSVSPSAGYSRATNALVGGSPQSADVVVLQDWFGAVVLCLWVVVPLAVGYWTFEHADL</sequence>
<organism evidence="2 3">
    <name type="scientific">Halospeciosus flavus</name>
    <dbReference type="NCBI Taxonomy" id="3032283"/>
    <lineage>
        <taxon>Archaea</taxon>
        <taxon>Methanobacteriati</taxon>
        <taxon>Methanobacteriota</taxon>
        <taxon>Stenosarchaea group</taxon>
        <taxon>Halobacteria</taxon>
        <taxon>Halobacteriales</taxon>
        <taxon>Halobacteriaceae</taxon>
        <taxon>Halospeciosus</taxon>
    </lineage>
</organism>
<evidence type="ECO:0000313" key="3">
    <source>
        <dbReference type="Proteomes" id="UP001596447"/>
    </source>
</evidence>
<dbReference type="EMBL" id="JBHTAR010000011">
    <property type="protein sequence ID" value="MFC7201028.1"/>
    <property type="molecule type" value="Genomic_DNA"/>
</dbReference>
<comment type="caution">
    <text evidence="2">The sequence shown here is derived from an EMBL/GenBank/DDBJ whole genome shotgun (WGS) entry which is preliminary data.</text>
</comment>
<reference evidence="2 3" key="1">
    <citation type="journal article" date="2019" name="Int. J. Syst. Evol. Microbiol.">
        <title>The Global Catalogue of Microorganisms (GCM) 10K type strain sequencing project: providing services to taxonomists for standard genome sequencing and annotation.</title>
        <authorList>
            <consortium name="The Broad Institute Genomics Platform"/>
            <consortium name="The Broad Institute Genome Sequencing Center for Infectious Disease"/>
            <person name="Wu L."/>
            <person name="Ma J."/>
        </authorList>
    </citation>
    <scope>NUCLEOTIDE SEQUENCE [LARGE SCALE GENOMIC DNA]</scope>
    <source>
        <strain evidence="2 3">XZGYJ-43</strain>
    </source>
</reference>
<proteinExistence type="predicted"/>
<dbReference type="Proteomes" id="UP001596447">
    <property type="component" value="Unassembled WGS sequence"/>
</dbReference>
<feature type="transmembrane region" description="Helical" evidence="1">
    <location>
        <begin position="166"/>
        <end position="186"/>
    </location>
</feature>
<protein>
    <submittedName>
        <fullName evidence="2">ABC transporter permease subunit</fullName>
    </submittedName>
</protein>
<dbReference type="RefSeq" id="WP_279527787.1">
    <property type="nucleotide sequence ID" value="NZ_CP122312.1"/>
</dbReference>
<dbReference type="AlphaFoldDB" id="A0ABD5Z761"/>
<dbReference type="PANTHER" id="PTHR43471">
    <property type="entry name" value="ABC TRANSPORTER PERMEASE"/>
    <property type="match status" value="1"/>
</dbReference>
<accession>A0ABD5Z761</accession>
<keyword evidence="3" id="KW-1185">Reference proteome</keyword>
<dbReference type="GO" id="GO:0005886">
    <property type="term" value="C:plasma membrane"/>
    <property type="evidence" value="ECO:0007669"/>
    <property type="project" value="UniProtKB-SubCell"/>
</dbReference>